<evidence type="ECO:0000313" key="6">
    <source>
        <dbReference type="Proteomes" id="UP000422644"/>
    </source>
</evidence>
<keyword evidence="2" id="KW-0472">Membrane</keyword>
<evidence type="ECO:0000313" key="5">
    <source>
        <dbReference type="EMBL" id="BBM45929.1"/>
    </source>
</evidence>
<dbReference type="Pfam" id="PF20990">
    <property type="entry name" value="DUF2207_C"/>
    <property type="match status" value="1"/>
</dbReference>
<proteinExistence type="predicted"/>
<feature type="transmembrane region" description="Helical" evidence="2">
    <location>
        <begin position="243"/>
        <end position="272"/>
    </location>
</feature>
<evidence type="ECO:0000256" key="2">
    <source>
        <dbReference type="SAM" id="Phobius"/>
    </source>
</evidence>
<feature type="domain" description="Predicted membrane protein YciQ-like C-terminal" evidence="4">
    <location>
        <begin position="284"/>
        <end position="577"/>
    </location>
</feature>
<feature type="transmembrane region" description="Helical" evidence="2">
    <location>
        <begin position="416"/>
        <end position="436"/>
    </location>
</feature>
<gene>
    <name evidence="5" type="ORF">JMUB3870_2051</name>
</gene>
<reference evidence="5 6" key="1">
    <citation type="submission" date="2019-07" db="EMBL/GenBank/DDBJ databases">
        <title>Complete Genome Sequence of Leptotrichia trevisanii Strain JMUB3870.</title>
        <authorList>
            <person name="Watanabe S."/>
            <person name="Cui L."/>
        </authorList>
    </citation>
    <scope>NUCLEOTIDE SEQUENCE [LARGE SCALE GENOMIC DNA]</scope>
    <source>
        <strain evidence="5 6">JMUB3870</strain>
    </source>
</reference>
<dbReference type="RefSeq" id="WP_155283048.1">
    <property type="nucleotide sequence ID" value="NZ_AP019831.1"/>
</dbReference>
<dbReference type="Pfam" id="PF09972">
    <property type="entry name" value="DUF2207"/>
    <property type="match status" value="1"/>
</dbReference>
<name>A0A510K2Q4_9FUSO</name>
<dbReference type="InterPro" id="IPR018702">
    <property type="entry name" value="DUF2207"/>
</dbReference>
<protein>
    <recommendedName>
        <fullName evidence="7">Transmembrane signal peptide protein</fullName>
    </recommendedName>
</protein>
<feature type="transmembrane region" description="Helical" evidence="2">
    <location>
        <begin position="448"/>
        <end position="469"/>
    </location>
</feature>
<accession>A0A510K2Q4</accession>
<sequence length="650" mass="73756">MKSFSNRKWKSIFSTFFVFFTLFFLNVSSLIAETIKKYDVSIQINKNGTLTINETIDYDFGDKLDKHGIIRRIPLRSKKNGIDIYKSHVKMNSVKRNGEPEKYKTKKSSGEIAYKIGSEDKYVDSGVSKYEFNYTMYNAVFEKDGIYQVYFNPIGQFWKVPIESGDVNISFENNQPIGENEIQQLKVFTGKYGETGENYTIVQKSGIIKIKTNEVLEPLNGMTFRLNLKTDKINPTWLDKLKVLYYAVPLVAVGSVVILVLFIYGFVTWLLFRPVSLRKAIVPEFNIPKDISAMYAGYIKGVKNPKEILTIGMLSLLSKGYVTAEDSEGNGKNVKYRLVANTEGNPELSIEEATLLNALSDDEENIFKNDKSHFSYQKDRKSGFEDEKNLYEASQNIMSTLESKYKSRAYETNDKFSYPFILGMVLVITVGMINRGTNSRANGLFDDIAFVAFNFLISCGIATVIYVFIDNLFSERKIFPAVLKGGIAIFLLIKTGIIGVIIGIIPTMYIIYSKLMKKYMEKSLRQEEHLDGMKMYIKTAEANRIMKFNDVDELVEYFKGILPYAVALGVKNKAIKLLENTINLYNFDENIQDEINRRVYYDSYDSKFLLNTISREYDKVREEMGASEGGFSSDGGFSGGGSGGGGGESW</sequence>
<feature type="transmembrane region" description="Helical" evidence="2">
    <location>
        <begin position="481"/>
        <end position="512"/>
    </location>
</feature>
<feature type="compositionally biased region" description="Gly residues" evidence="1">
    <location>
        <begin position="632"/>
        <end position="650"/>
    </location>
</feature>
<evidence type="ECO:0000259" key="4">
    <source>
        <dbReference type="Pfam" id="PF20990"/>
    </source>
</evidence>
<feature type="domain" description="DUF2207" evidence="3">
    <location>
        <begin position="34"/>
        <end position="225"/>
    </location>
</feature>
<dbReference type="AlphaFoldDB" id="A0A510K2Q4"/>
<dbReference type="EMBL" id="AP019831">
    <property type="protein sequence ID" value="BBM45929.1"/>
    <property type="molecule type" value="Genomic_DNA"/>
</dbReference>
<keyword evidence="2" id="KW-1133">Transmembrane helix</keyword>
<keyword evidence="6" id="KW-1185">Reference proteome</keyword>
<feature type="region of interest" description="Disordered" evidence="1">
    <location>
        <begin position="626"/>
        <end position="650"/>
    </location>
</feature>
<dbReference type="InterPro" id="IPR048389">
    <property type="entry name" value="YciQ-like_C"/>
</dbReference>
<keyword evidence="2" id="KW-0812">Transmembrane</keyword>
<evidence type="ECO:0008006" key="7">
    <source>
        <dbReference type="Google" id="ProtNLM"/>
    </source>
</evidence>
<dbReference type="OrthoDB" id="79353at2"/>
<dbReference type="Proteomes" id="UP000422644">
    <property type="component" value="Chromosome"/>
</dbReference>
<evidence type="ECO:0000256" key="1">
    <source>
        <dbReference type="SAM" id="MobiDB-lite"/>
    </source>
</evidence>
<organism evidence="5 6">
    <name type="scientific">Leptotrichia trevisanii</name>
    <dbReference type="NCBI Taxonomy" id="109328"/>
    <lineage>
        <taxon>Bacteria</taxon>
        <taxon>Fusobacteriati</taxon>
        <taxon>Fusobacteriota</taxon>
        <taxon>Fusobacteriia</taxon>
        <taxon>Fusobacteriales</taxon>
        <taxon>Leptotrichiaceae</taxon>
        <taxon>Leptotrichia</taxon>
    </lineage>
</organism>
<evidence type="ECO:0000259" key="3">
    <source>
        <dbReference type="Pfam" id="PF09972"/>
    </source>
</evidence>